<reference evidence="2" key="1">
    <citation type="submission" date="2023-01" db="EMBL/GenBank/DDBJ databases">
        <title>Whole genome sequence of Paucibacter sp. S2-9 isolated from pond sediment.</title>
        <authorList>
            <person name="Jung J.Y."/>
        </authorList>
    </citation>
    <scope>NUCLEOTIDE SEQUENCE</scope>
    <source>
        <strain evidence="2">S2-9</strain>
    </source>
</reference>
<evidence type="ECO:0000256" key="1">
    <source>
        <dbReference type="SAM" id="SignalP"/>
    </source>
</evidence>
<dbReference type="Proteomes" id="UP001177769">
    <property type="component" value="Chromosome"/>
</dbReference>
<evidence type="ECO:0000313" key="3">
    <source>
        <dbReference type="Proteomes" id="UP001177769"/>
    </source>
</evidence>
<feature type="chain" id="PRO_5041658720" description="Transporter substrate-binding domain-containing protein" evidence="1">
    <location>
        <begin position="26"/>
        <end position="278"/>
    </location>
</feature>
<dbReference type="AlphaFoldDB" id="A0AA95NJ21"/>
<dbReference type="RefSeq" id="WP_285234373.1">
    <property type="nucleotide sequence ID" value="NZ_CP116346.1"/>
</dbReference>
<name>A0AA95NJ21_9BURK</name>
<feature type="signal peptide" evidence="1">
    <location>
        <begin position="1"/>
        <end position="25"/>
    </location>
</feature>
<proteinExistence type="predicted"/>
<organism evidence="2 3">
    <name type="scientific">Paucibacter sediminis</name>
    <dbReference type="NCBI Taxonomy" id="3019553"/>
    <lineage>
        <taxon>Bacteria</taxon>
        <taxon>Pseudomonadati</taxon>
        <taxon>Pseudomonadota</taxon>
        <taxon>Betaproteobacteria</taxon>
        <taxon>Burkholderiales</taxon>
        <taxon>Sphaerotilaceae</taxon>
        <taxon>Roseateles</taxon>
    </lineage>
</organism>
<dbReference type="KEGG" id="pais:PFX98_06540"/>
<protein>
    <recommendedName>
        <fullName evidence="4">Transporter substrate-binding domain-containing protein</fullName>
    </recommendedName>
</protein>
<accession>A0AA95NJ21</accession>
<keyword evidence="3" id="KW-1185">Reference proteome</keyword>
<sequence>MNQARASFSFAALCLWPLLAAGAAAADEQQLLQQQQQRCPAELRVGVLDYELAPLLLGKDKSAPPAGKLIDWIRQAVSRSGCTPRLQLQRFPITRGRELLLRNEIDIWGVAFPGVELLAISALPMQQDGQVDPQLGFYLSSYSLYADALSSQQISWDGQTLRGPEDMRVGVAPVPALRALVAERNWTAENGLDTQNVLNKLVQGRSAVAILPDMLVATQPAEVAARLRKLSPPVLTSWYYSPISKDLFARHPAFVRSFWLEMCKAGRAEQRSRVGCRE</sequence>
<evidence type="ECO:0008006" key="4">
    <source>
        <dbReference type="Google" id="ProtNLM"/>
    </source>
</evidence>
<evidence type="ECO:0000313" key="2">
    <source>
        <dbReference type="EMBL" id="WIT13263.1"/>
    </source>
</evidence>
<keyword evidence="1" id="KW-0732">Signal</keyword>
<gene>
    <name evidence="2" type="ORF">PFX98_06540</name>
</gene>
<dbReference type="EMBL" id="CP116346">
    <property type="protein sequence ID" value="WIT13263.1"/>
    <property type="molecule type" value="Genomic_DNA"/>
</dbReference>